<feature type="signal peptide" evidence="3">
    <location>
        <begin position="1"/>
        <end position="19"/>
    </location>
</feature>
<reference evidence="5 6" key="1">
    <citation type="submission" date="2018-03" db="EMBL/GenBank/DDBJ databases">
        <title>Genomic Encyclopedia of Archaeal and Bacterial Type Strains, Phase II (KMG-II): from individual species to whole genera.</title>
        <authorList>
            <person name="Goeker M."/>
        </authorList>
    </citation>
    <scope>NUCLEOTIDE SEQUENCE [LARGE SCALE GENOMIC DNA]</scope>
    <source>
        <strain evidence="5 6">DSM 28229</strain>
    </source>
</reference>
<comment type="caution">
    <text evidence="5">The sequence shown here is derived from an EMBL/GenBank/DDBJ whole genome shotgun (WGS) entry which is preliminary data.</text>
</comment>
<keyword evidence="2" id="KW-1133">Transmembrane helix</keyword>
<feature type="compositionally biased region" description="Low complexity" evidence="1">
    <location>
        <begin position="90"/>
        <end position="104"/>
    </location>
</feature>
<dbReference type="Pfam" id="PF12868">
    <property type="entry name" value="DUF3824"/>
    <property type="match status" value="1"/>
</dbReference>
<keyword evidence="6" id="KW-1185">Reference proteome</keyword>
<evidence type="ECO:0000313" key="6">
    <source>
        <dbReference type="Proteomes" id="UP000245535"/>
    </source>
</evidence>
<dbReference type="PROSITE" id="PS51257">
    <property type="entry name" value="PROKAR_LIPOPROTEIN"/>
    <property type="match status" value="1"/>
</dbReference>
<evidence type="ECO:0000313" key="5">
    <source>
        <dbReference type="EMBL" id="PWJ41061.1"/>
    </source>
</evidence>
<feature type="compositionally biased region" description="Polar residues" evidence="1">
    <location>
        <begin position="112"/>
        <end position="137"/>
    </location>
</feature>
<dbReference type="RefSeq" id="WP_109620076.1">
    <property type="nucleotide sequence ID" value="NZ_QGDO01000004.1"/>
</dbReference>
<sequence>MKNLVVLLLAFSISLTSCASSSHSMGQDGYILDLESQNRYQAFVRQKERQDKSNATTGLIILASAALIVGAVAVHNKEQKKKKKSKTAESSRNYNRRNYYNQRSRSCDNDNDININFYSTIPDSDQNSSTRSFSPPQRSYPAQAEFRTLELLDSNARYYNEKSLEEMRVQVVRLKNPYSEWVVGDLVTNEYSRGTLKKVAIAPKSTLIMYLPKGIGYTYNYHLGKQEEEYRYKNYFIVRDSPRVILDAVLLQD</sequence>
<evidence type="ECO:0000256" key="2">
    <source>
        <dbReference type="SAM" id="Phobius"/>
    </source>
</evidence>
<keyword evidence="2" id="KW-0812">Transmembrane</keyword>
<proteinExistence type="predicted"/>
<feature type="transmembrane region" description="Helical" evidence="2">
    <location>
        <begin position="55"/>
        <end position="74"/>
    </location>
</feature>
<evidence type="ECO:0000256" key="3">
    <source>
        <dbReference type="SAM" id="SignalP"/>
    </source>
</evidence>
<accession>A0A315Z806</accession>
<protein>
    <recommendedName>
        <fullName evidence="4">DUF3824 domain-containing protein</fullName>
    </recommendedName>
</protein>
<dbReference type="Proteomes" id="UP000245535">
    <property type="component" value="Unassembled WGS sequence"/>
</dbReference>
<dbReference type="AlphaFoldDB" id="A0A315Z806"/>
<keyword evidence="3" id="KW-0732">Signal</keyword>
<evidence type="ECO:0000259" key="4">
    <source>
        <dbReference type="Pfam" id="PF12868"/>
    </source>
</evidence>
<feature type="chain" id="PRO_5016408330" description="DUF3824 domain-containing protein" evidence="3">
    <location>
        <begin position="20"/>
        <end position="253"/>
    </location>
</feature>
<organism evidence="5 6">
    <name type="scientific">Sediminitomix flava</name>
    <dbReference type="NCBI Taxonomy" id="379075"/>
    <lineage>
        <taxon>Bacteria</taxon>
        <taxon>Pseudomonadati</taxon>
        <taxon>Bacteroidota</taxon>
        <taxon>Cytophagia</taxon>
        <taxon>Cytophagales</taxon>
        <taxon>Flammeovirgaceae</taxon>
        <taxon>Sediminitomix</taxon>
    </lineage>
</organism>
<feature type="region of interest" description="Disordered" evidence="1">
    <location>
        <begin position="78"/>
        <end position="139"/>
    </location>
</feature>
<evidence type="ECO:0000256" key="1">
    <source>
        <dbReference type="SAM" id="MobiDB-lite"/>
    </source>
</evidence>
<name>A0A315Z806_SEDFL</name>
<dbReference type="InterPro" id="IPR024436">
    <property type="entry name" value="DUF3824"/>
</dbReference>
<gene>
    <name evidence="5" type="ORF">BC781_104336</name>
</gene>
<dbReference type="EMBL" id="QGDO01000004">
    <property type="protein sequence ID" value="PWJ41061.1"/>
    <property type="molecule type" value="Genomic_DNA"/>
</dbReference>
<keyword evidence="2" id="KW-0472">Membrane</keyword>
<feature type="domain" description="DUF3824" evidence="4">
    <location>
        <begin position="62"/>
        <end position="143"/>
    </location>
</feature>